<proteinExistence type="predicted"/>
<protein>
    <submittedName>
        <fullName evidence="1">Uncharacterized protein</fullName>
    </submittedName>
</protein>
<accession>A0ACC1NMC7</accession>
<gene>
    <name evidence="1" type="ORF">NUW54_g11110</name>
</gene>
<comment type="caution">
    <text evidence="1">The sequence shown here is derived from an EMBL/GenBank/DDBJ whole genome shotgun (WGS) entry which is preliminary data.</text>
</comment>
<dbReference type="Proteomes" id="UP001144978">
    <property type="component" value="Unassembled WGS sequence"/>
</dbReference>
<sequence>MSDMSKAMGLGEPPVNTLPSSFYLALRETSQCKGDVRAGTATASWLLSYALDTVCWVSALGITAQSRAHASIPRNRCMANQKARFLHAMGVSACPFIQSLGTPAHSSPSLPNPLLLQDVRSKHPSPRQQPLAFLLRMCPRPAPEQHSADTEQEASSQQVQETASANHLKDNAPADAPSSEPSPESGSTSETSSIATPASEASHTEPAAVGQPMSKEASVEQVYQHHPETRVVQTGDLHSEPTALAG</sequence>
<evidence type="ECO:0000313" key="2">
    <source>
        <dbReference type="Proteomes" id="UP001144978"/>
    </source>
</evidence>
<organism evidence="1 2">
    <name type="scientific">Trametes sanguinea</name>
    <dbReference type="NCBI Taxonomy" id="158606"/>
    <lineage>
        <taxon>Eukaryota</taxon>
        <taxon>Fungi</taxon>
        <taxon>Dikarya</taxon>
        <taxon>Basidiomycota</taxon>
        <taxon>Agaricomycotina</taxon>
        <taxon>Agaricomycetes</taxon>
        <taxon>Polyporales</taxon>
        <taxon>Polyporaceae</taxon>
        <taxon>Trametes</taxon>
    </lineage>
</organism>
<reference evidence="1" key="1">
    <citation type="submission" date="2022-08" db="EMBL/GenBank/DDBJ databases">
        <title>Genome Sequence of Pycnoporus sanguineus.</title>
        <authorList>
            <person name="Buettner E."/>
        </authorList>
    </citation>
    <scope>NUCLEOTIDE SEQUENCE</scope>
    <source>
        <strain evidence="1">CG-C14</strain>
    </source>
</reference>
<evidence type="ECO:0000313" key="1">
    <source>
        <dbReference type="EMBL" id="KAJ2979661.1"/>
    </source>
</evidence>
<keyword evidence="2" id="KW-1185">Reference proteome</keyword>
<dbReference type="EMBL" id="JANSHE010004221">
    <property type="protein sequence ID" value="KAJ2979661.1"/>
    <property type="molecule type" value="Genomic_DNA"/>
</dbReference>
<name>A0ACC1NMC7_9APHY</name>